<reference evidence="1" key="1">
    <citation type="submission" date="2020-07" db="EMBL/GenBank/DDBJ databases">
        <title>Huge and variable diversity of episymbiotic CPR bacteria and DPANN archaea in groundwater ecosystems.</title>
        <authorList>
            <person name="He C.Y."/>
            <person name="Keren R."/>
            <person name="Whittaker M."/>
            <person name="Farag I.F."/>
            <person name="Doudna J."/>
            <person name="Cate J.H.D."/>
            <person name="Banfield J.F."/>
        </authorList>
    </citation>
    <scope>NUCLEOTIDE SEQUENCE</scope>
    <source>
        <strain evidence="1">NC_groundwater_763_Ag_S-0.2um_68_21</strain>
    </source>
</reference>
<dbReference type="AlphaFoldDB" id="A0A932MMW8"/>
<dbReference type="Proteomes" id="UP000782312">
    <property type="component" value="Unassembled WGS sequence"/>
</dbReference>
<sequence length="197" mass="22857">MKEQLFTQVASRTLNRLTKDLQKKFELKKGDRFNVKGITYEIGPPRFQKDGIQFEISSKIPGEEFPPAYEHANYFKEIEKACRSSSKKPEAADMENIVRETRDQERKERDYVKLTYLYALNELYDDREVSTQVQEYAKNPEKAKELPPPMPGVNTLAGRIILNRLEAALYDAARRNVDTLIKANEDVREGLKKLRKG</sequence>
<evidence type="ECO:0000313" key="2">
    <source>
        <dbReference type="Proteomes" id="UP000782312"/>
    </source>
</evidence>
<organism evidence="1 2">
    <name type="scientific">Tectimicrobiota bacterium</name>
    <dbReference type="NCBI Taxonomy" id="2528274"/>
    <lineage>
        <taxon>Bacteria</taxon>
        <taxon>Pseudomonadati</taxon>
        <taxon>Nitrospinota/Tectimicrobiota group</taxon>
        <taxon>Candidatus Tectimicrobiota</taxon>
    </lineage>
</organism>
<gene>
    <name evidence="1" type="ORF">HYZ11_10790</name>
</gene>
<proteinExistence type="predicted"/>
<evidence type="ECO:0000313" key="1">
    <source>
        <dbReference type="EMBL" id="MBI3128080.1"/>
    </source>
</evidence>
<accession>A0A932MMW8</accession>
<comment type="caution">
    <text evidence="1">The sequence shown here is derived from an EMBL/GenBank/DDBJ whole genome shotgun (WGS) entry which is preliminary data.</text>
</comment>
<protein>
    <submittedName>
        <fullName evidence="1">Uncharacterized protein</fullName>
    </submittedName>
</protein>
<dbReference type="EMBL" id="JACPUR010000023">
    <property type="protein sequence ID" value="MBI3128080.1"/>
    <property type="molecule type" value="Genomic_DNA"/>
</dbReference>
<name>A0A932MMW8_UNCTE</name>